<accession>A0A455SYD3</accession>
<keyword evidence="2" id="KW-0812">Transmembrane</keyword>
<dbReference type="EMBL" id="AP019377">
    <property type="protein sequence ID" value="BBH92171.1"/>
    <property type="molecule type" value="Genomic_DNA"/>
</dbReference>
<feature type="compositionally biased region" description="Pro residues" evidence="1">
    <location>
        <begin position="27"/>
        <end position="36"/>
    </location>
</feature>
<evidence type="ECO:0000313" key="3">
    <source>
        <dbReference type="EMBL" id="BBH92171.1"/>
    </source>
</evidence>
<proteinExistence type="predicted"/>
<feature type="region of interest" description="Disordered" evidence="1">
    <location>
        <begin position="1"/>
        <end position="45"/>
    </location>
</feature>
<keyword evidence="2" id="KW-1133">Transmembrane helix</keyword>
<evidence type="ECO:0000256" key="1">
    <source>
        <dbReference type="SAM" id="MobiDB-lite"/>
    </source>
</evidence>
<feature type="compositionally biased region" description="Low complexity" evidence="1">
    <location>
        <begin position="1"/>
        <end position="24"/>
    </location>
</feature>
<gene>
    <name evidence="3" type="ORF">KTA_03700</name>
</gene>
<dbReference type="AlphaFoldDB" id="A0A455SYD3"/>
<protein>
    <submittedName>
        <fullName evidence="3">Uncharacterized protein</fullName>
    </submittedName>
</protein>
<feature type="transmembrane region" description="Helical" evidence="2">
    <location>
        <begin position="89"/>
        <end position="110"/>
    </location>
</feature>
<evidence type="ECO:0000256" key="2">
    <source>
        <dbReference type="SAM" id="Phobius"/>
    </source>
</evidence>
<name>A0A455SYD3_9CHLR</name>
<organism evidence="3">
    <name type="scientific">Thermogemmatispora argillosa</name>
    <dbReference type="NCBI Taxonomy" id="2045280"/>
    <lineage>
        <taxon>Bacteria</taxon>
        <taxon>Bacillati</taxon>
        <taxon>Chloroflexota</taxon>
        <taxon>Ktedonobacteria</taxon>
        <taxon>Thermogemmatisporales</taxon>
        <taxon>Thermogemmatisporaceae</taxon>
        <taxon>Thermogemmatispora</taxon>
    </lineage>
</organism>
<feature type="transmembrane region" description="Helical" evidence="2">
    <location>
        <begin position="55"/>
        <end position="74"/>
    </location>
</feature>
<keyword evidence="2" id="KW-0472">Membrane</keyword>
<sequence>MNRTANDGPGPARPPGRARGPARANPDDPPVQPPPRGRSGPLPGPRYLGIPGRAAIVQAQVLLVALIVIVQLWLVTDALYELLSGRTSLLPWLALVSLLGFGLALVITFWPRRQLAEE</sequence>
<reference evidence="3" key="1">
    <citation type="submission" date="2018-12" db="EMBL/GenBank/DDBJ databases">
        <title>Novel natural products biosynthetic potential of the class Ktedonobacteria.</title>
        <authorList>
            <person name="Zheng Y."/>
            <person name="Saitou A."/>
            <person name="Wang C.M."/>
            <person name="Toyoda A."/>
            <person name="Minakuchi Y."/>
            <person name="Sekiguchi Y."/>
            <person name="Ueda K."/>
            <person name="Takano H."/>
            <person name="Sakai Y."/>
            <person name="Yokota A."/>
            <person name="Yabe S."/>
        </authorList>
    </citation>
    <scope>NUCLEOTIDE SEQUENCE</scope>
    <source>
        <strain evidence="3">A3-2</strain>
    </source>
</reference>